<gene>
    <name evidence="6" type="primary">101889991</name>
</gene>
<feature type="compositionally biased region" description="Polar residues" evidence="5">
    <location>
        <begin position="306"/>
        <end position="317"/>
    </location>
</feature>
<sequence>MADAKVNTFFISEKISKVRWVPEQLRESERFLTGSWDMPKNFLRIWRLHRNQYDGSEYNEFVPRCSDKLAMNGDVTGIEFVTDDTAVVSCSDGRVTLFRIKKAVEEDVLLKEANSELLHSFKASGKCSSCSSISVYGKDVATVGEDGRLNIVDTQAHLAVRRSIEADSCSLLSVLYVNPQEVLTANRMGIIRMFDIRSSSDGSATTAFMTSCEDEKRCNYVSCLTSHPTQPHVVMAGSEEGSITVWDLRNPGYPASYLSAHTSPITDIGFHRSDPSKLFTTAEAGELWLWAQHPTMSGGVHRAMEPSTTATENTNPWLNGERAKNRISVTALMTDLRKAINSFDTQSSKIICGSDSEAIYFVDNVL</sequence>
<dbReference type="PANTHER" id="PTHR22652">
    <property type="entry name" value="NUCLEOPORIN NUP43"/>
    <property type="match status" value="1"/>
</dbReference>
<dbReference type="Pfam" id="PF00400">
    <property type="entry name" value="WD40"/>
    <property type="match status" value="1"/>
</dbReference>
<dbReference type="eggNOG" id="KOG4714">
    <property type="taxonomic scope" value="Eukaryota"/>
</dbReference>
<dbReference type="GO" id="GO:0031080">
    <property type="term" value="C:nuclear pore outer ring"/>
    <property type="evidence" value="ECO:0007669"/>
    <property type="project" value="TreeGrafter"/>
</dbReference>
<dbReference type="InterPro" id="IPR036322">
    <property type="entry name" value="WD40_repeat_dom_sf"/>
</dbReference>
<evidence type="ECO:0000313" key="6">
    <source>
        <dbReference type="EnsemblMetazoa" id="MDOA004286-PA"/>
    </source>
</evidence>
<evidence type="ECO:0000256" key="3">
    <source>
        <dbReference type="ARBA" id="ARBA00022737"/>
    </source>
</evidence>
<dbReference type="STRING" id="7370.A0A1I8MF61"/>
<name>A0A1I8MF61_MUSDO</name>
<dbReference type="InterPro" id="IPR015943">
    <property type="entry name" value="WD40/YVTN_repeat-like_dom_sf"/>
</dbReference>
<dbReference type="VEuPathDB" id="VectorBase:MDOA004286"/>
<feature type="region of interest" description="Disordered" evidence="5">
    <location>
        <begin position="299"/>
        <end position="318"/>
    </location>
</feature>
<dbReference type="EnsemblMetazoa" id="MDOA004286-RA">
    <property type="protein sequence ID" value="MDOA004286-PA"/>
    <property type="gene ID" value="MDOA004286"/>
</dbReference>
<evidence type="ECO:0000256" key="5">
    <source>
        <dbReference type="SAM" id="MobiDB-lite"/>
    </source>
</evidence>
<dbReference type="OrthoDB" id="9890280at2759"/>
<evidence type="ECO:0000256" key="4">
    <source>
        <dbReference type="ARBA" id="ARBA00023242"/>
    </source>
</evidence>
<dbReference type="KEGG" id="mde:101889991"/>
<proteinExistence type="predicted"/>
<dbReference type="SUPFAM" id="SSF50978">
    <property type="entry name" value="WD40 repeat-like"/>
    <property type="match status" value="1"/>
</dbReference>
<dbReference type="RefSeq" id="XP_005185877.2">
    <property type="nucleotide sequence ID" value="XM_005185820.4"/>
</dbReference>
<comment type="subcellular location">
    <subcellularLocation>
        <location evidence="1">Nucleus</location>
    </subcellularLocation>
</comment>
<keyword evidence="4" id="KW-0539">Nucleus</keyword>
<dbReference type="VEuPathDB" id="VectorBase:MDOMA2_008963"/>
<dbReference type="InterPro" id="IPR001680">
    <property type="entry name" value="WD40_rpt"/>
</dbReference>
<protein>
    <submittedName>
        <fullName evidence="6">Uncharacterized protein</fullName>
    </submittedName>
</protein>
<dbReference type="AlphaFoldDB" id="A0A1I8MF61"/>
<evidence type="ECO:0000256" key="2">
    <source>
        <dbReference type="ARBA" id="ARBA00022574"/>
    </source>
</evidence>
<dbReference type="Gene3D" id="2.130.10.10">
    <property type="entry name" value="YVTN repeat-like/Quinoprotein amine dehydrogenase"/>
    <property type="match status" value="1"/>
</dbReference>
<accession>A0A1I8MF61</accession>
<reference evidence="6" key="1">
    <citation type="submission" date="2020-05" db="UniProtKB">
        <authorList>
            <consortium name="EnsemblMetazoa"/>
        </authorList>
    </citation>
    <scope>IDENTIFICATION</scope>
    <source>
        <strain evidence="6">Aabys</strain>
    </source>
</reference>
<organism evidence="6">
    <name type="scientific">Musca domestica</name>
    <name type="common">House fly</name>
    <dbReference type="NCBI Taxonomy" id="7370"/>
    <lineage>
        <taxon>Eukaryota</taxon>
        <taxon>Metazoa</taxon>
        <taxon>Ecdysozoa</taxon>
        <taxon>Arthropoda</taxon>
        <taxon>Hexapoda</taxon>
        <taxon>Insecta</taxon>
        <taxon>Pterygota</taxon>
        <taxon>Neoptera</taxon>
        <taxon>Endopterygota</taxon>
        <taxon>Diptera</taxon>
        <taxon>Brachycera</taxon>
        <taxon>Muscomorpha</taxon>
        <taxon>Muscoidea</taxon>
        <taxon>Muscidae</taxon>
        <taxon>Musca</taxon>
    </lineage>
</organism>
<evidence type="ECO:0000256" key="1">
    <source>
        <dbReference type="ARBA" id="ARBA00004123"/>
    </source>
</evidence>
<keyword evidence="2" id="KW-0853">WD repeat</keyword>
<dbReference type="PANTHER" id="PTHR22652:SF0">
    <property type="entry name" value="NUCLEOPORIN NUP43"/>
    <property type="match status" value="1"/>
</dbReference>
<keyword evidence="3" id="KW-0677">Repeat</keyword>
<dbReference type="SMART" id="SM00320">
    <property type="entry name" value="WD40"/>
    <property type="match status" value="4"/>
</dbReference>